<dbReference type="Pfam" id="PF00225">
    <property type="entry name" value="Kinesin"/>
    <property type="match status" value="1"/>
</dbReference>
<accession>A0A4Y2LX17</accession>
<evidence type="ECO:0000256" key="3">
    <source>
        <dbReference type="ARBA" id="ARBA00022741"/>
    </source>
</evidence>
<dbReference type="PRINTS" id="PR00380">
    <property type="entry name" value="KINESINHEAVY"/>
</dbReference>
<dbReference type="InterPro" id="IPR019821">
    <property type="entry name" value="Kinesin_motor_CS"/>
</dbReference>
<evidence type="ECO:0000256" key="5">
    <source>
        <dbReference type="ARBA" id="ARBA00023054"/>
    </source>
</evidence>
<feature type="non-terminal residue" evidence="11">
    <location>
        <position position="1"/>
    </location>
</feature>
<dbReference type="GO" id="GO:0007018">
    <property type="term" value="P:microtubule-based movement"/>
    <property type="evidence" value="ECO:0007669"/>
    <property type="project" value="InterPro"/>
</dbReference>
<dbReference type="EMBL" id="BGPR01120685">
    <property type="protein sequence ID" value="GBN19351.1"/>
    <property type="molecule type" value="Genomic_DNA"/>
</dbReference>
<dbReference type="OrthoDB" id="6489156at2759"/>
<dbReference type="Proteomes" id="UP000499080">
    <property type="component" value="Unassembled WGS sequence"/>
</dbReference>
<keyword evidence="7" id="KW-0206">Cytoskeleton</keyword>
<feature type="domain" description="Kinesin motor" evidence="10">
    <location>
        <begin position="1"/>
        <end position="140"/>
    </location>
</feature>
<dbReference type="Gene3D" id="3.40.850.10">
    <property type="entry name" value="Kinesin motor domain"/>
    <property type="match status" value="1"/>
</dbReference>
<dbReference type="AlphaFoldDB" id="A0A4Y2LX17"/>
<protein>
    <submittedName>
        <fullName evidence="11">Kinesin-like protein KIF19</fullName>
    </submittedName>
</protein>
<organism evidence="11 12">
    <name type="scientific">Araneus ventricosus</name>
    <name type="common">Orbweaver spider</name>
    <name type="synonym">Epeira ventricosa</name>
    <dbReference type="NCBI Taxonomy" id="182803"/>
    <lineage>
        <taxon>Eukaryota</taxon>
        <taxon>Metazoa</taxon>
        <taxon>Ecdysozoa</taxon>
        <taxon>Arthropoda</taxon>
        <taxon>Chelicerata</taxon>
        <taxon>Arachnida</taxon>
        <taxon>Araneae</taxon>
        <taxon>Araneomorphae</taxon>
        <taxon>Entelegynae</taxon>
        <taxon>Araneoidea</taxon>
        <taxon>Araneidae</taxon>
        <taxon>Araneus</taxon>
    </lineage>
</organism>
<keyword evidence="5" id="KW-0175">Coiled coil</keyword>
<evidence type="ECO:0000256" key="7">
    <source>
        <dbReference type="ARBA" id="ARBA00023212"/>
    </source>
</evidence>
<dbReference type="SMART" id="SM00129">
    <property type="entry name" value="KISc"/>
    <property type="match status" value="1"/>
</dbReference>
<comment type="similarity">
    <text evidence="8">Belongs to the TRAFAC class myosin-kinesin ATPase superfamily. Kinesin family.</text>
</comment>
<comment type="caution">
    <text evidence="11">The sequence shown here is derived from an EMBL/GenBank/DDBJ whole genome shotgun (WGS) entry which is preliminary data.</text>
</comment>
<dbReference type="GO" id="GO:0003777">
    <property type="term" value="F:microtubule motor activity"/>
    <property type="evidence" value="ECO:0007669"/>
    <property type="project" value="InterPro"/>
</dbReference>
<comment type="caution">
    <text evidence="8">Lacks conserved residue(s) required for the propagation of feature annotation.</text>
</comment>
<feature type="compositionally biased region" description="Polar residues" evidence="9">
    <location>
        <begin position="57"/>
        <end position="68"/>
    </location>
</feature>
<evidence type="ECO:0000313" key="11">
    <source>
        <dbReference type="EMBL" id="GBN19351.1"/>
    </source>
</evidence>
<keyword evidence="3" id="KW-0547">Nucleotide-binding</keyword>
<comment type="subcellular location">
    <subcellularLocation>
        <location evidence="1">Cytoplasm</location>
        <location evidence="1">Cytoskeleton</location>
    </subcellularLocation>
</comment>
<dbReference type="GO" id="GO:0008017">
    <property type="term" value="F:microtubule binding"/>
    <property type="evidence" value="ECO:0007669"/>
    <property type="project" value="InterPro"/>
</dbReference>
<keyword evidence="7" id="KW-0963">Cytoplasm</keyword>
<evidence type="ECO:0000256" key="6">
    <source>
        <dbReference type="ARBA" id="ARBA00023175"/>
    </source>
</evidence>
<keyword evidence="2" id="KW-0493">Microtubule</keyword>
<keyword evidence="6" id="KW-0505">Motor protein</keyword>
<evidence type="ECO:0000259" key="10">
    <source>
        <dbReference type="PROSITE" id="PS50067"/>
    </source>
</evidence>
<evidence type="ECO:0000256" key="1">
    <source>
        <dbReference type="ARBA" id="ARBA00004245"/>
    </source>
</evidence>
<dbReference type="InterPro" id="IPR036961">
    <property type="entry name" value="Kinesin_motor_dom_sf"/>
</dbReference>
<reference evidence="11 12" key="1">
    <citation type="journal article" date="2019" name="Sci. Rep.">
        <title>Orb-weaving spider Araneus ventricosus genome elucidates the spidroin gene catalogue.</title>
        <authorList>
            <person name="Kono N."/>
            <person name="Nakamura H."/>
            <person name="Ohtoshi R."/>
            <person name="Moran D.A.P."/>
            <person name="Shinohara A."/>
            <person name="Yoshida Y."/>
            <person name="Fujiwara M."/>
            <person name="Mori M."/>
            <person name="Tomita M."/>
            <person name="Arakawa K."/>
        </authorList>
    </citation>
    <scope>NUCLEOTIDE SEQUENCE [LARGE SCALE GENOMIC DNA]</scope>
</reference>
<dbReference type="PANTHER" id="PTHR47968:SF13">
    <property type="entry name" value="KINESIN-LIKE PROTEIN KIF19 ISOFORM X1"/>
    <property type="match status" value="1"/>
</dbReference>
<evidence type="ECO:0000256" key="4">
    <source>
        <dbReference type="ARBA" id="ARBA00022840"/>
    </source>
</evidence>
<dbReference type="InterPro" id="IPR027640">
    <property type="entry name" value="Kinesin-like_fam"/>
</dbReference>
<dbReference type="PROSITE" id="PS50067">
    <property type="entry name" value="KINESIN_MOTOR_2"/>
    <property type="match status" value="1"/>
</dbReference>
<keyword evidence="12" id="KW-1185">Reference proteome</keyword>
<dbReference type="GO" id="GO:0005874">
    <property type="term" value="C:microtubule"/>
    <property type="evidence" value="ECO:0007669"/>
    <property type="project" value="UniProtKB-KW"/>
</dbReference>
<proteinExistence type="inferred from homology"/>
<name>A0A4Y2LX17_ARAVE</name>
<keyword evidence="4" id="KW-0067">ATP-binding</keyword>
<sequence>IYNENIRDLLNPSTSQLELREDAKGNHQVAGLSEVEICSSEEVMSLLMRGNKRRTQESTGANKTSSRSHAVLMVQVKKRSPAHSHQQTMRTGRLYMVDLAGSERAAQTQVKRITHLQGVSEFMRQTLSDVRAYYKKRFFV</sequence>
<gene>
    <name evidence="11" type="primary">kif19_0</name>
    <name evidence="11" type="ORF">AVEN_103235_1</name>
</gene>
<dbReference type="InterPro" id="IPR001752">
    <property type="entry name" value="Kinesin_motor_dom"/>
</dbReference>
<evidence type="ECO:0000256" key="2">
    <source>
        <dbReference type="ARBA" id="ARBA00022701"/>
    </source>
</evidence>
<evidence type="ECO:0000313" key="12">
    <source>
        <dbReference type="Proteomes" id="UP000499080"/>
    </source>
</evidence>
<dbReference type="InterPro" id="IPR027417">
    <property type="entry name" value="P-loop_NTPase"/>
</dbReference>
<evidence type="ECO:0000256" key="9">
    <source>
        <dbReference type="SAM" id="MobiDB-lite"/>
    </source>
</evidence>
<dbReference type="PROSITE" id="PS00411">
    <property type="entry name" value="KINESIN_MOTOR_1"/>
    <property type="match status" value="1"/>
</dbReference>
<dbReference type="PANTHER" id="PTHR47968">
    <property type="entry name" value="CENTROMERE PROTEIN E"/>
    <property type="match status" value="1"/>
</dbReference>
<dbReference type="GO" id="GO:0005524">
    <property type="term" value="F:ATP binding"/>
    <property type="evidence" value="ECO:0007669"/>
    <property type="project" value="UniProtKB-KW"/>
</dbReference>
<feature type="region of interest" description="Disordered" evidence="9">
    <location>
        <begin position="50"/>
        <end position="69"/>
    </location>
</feature>
<dbReference type="SUPFAM" id="SSF52540">
    <property type="entry name" value="P-loop containing nucleoside triphosphate hydrolases"/>
    <property type="match status" value="1"/>
</dbReference>
<evidence type="ECO:0000256" key="8">
    <source>
        <dbReference type="PROSITE-ProRule" id="PRU00283"/>
    </source>
</evidence>